<dbReference type="PROSITE" id="PS00844">
    <property type="entry name" value="DALA_DALA_LIGASE_2"/>
    <property type="match status" value="1"/>
</dbReference>
<evidence type="ECO:0000256" key="13">
    <source>
        <dbReference type="PIRSR" id="PIRSR039102-1"/>
    </source>
</evidence>
<dbReference type="Proteomes" id="UP000296352">
    <property type="component" value="Chromosome"/>
</dbReference>
<comment type="catalytic activity">
    <reaction evidence="12">
        <text>2 D-alanine + ATP = D-alanyl-D-alanine + ADP + phosphate + H(+)</text>
        <dbReference type="Rhea" id="RHEA:11224"/>
        <dbReference type="ChEBI" id="CHEBI:15378"/>
        <dbReference type="ChEBI" id="CHEBI:30616"/>
        <dbReference type="ChEBI" id="CHEBI:43474"/>
        <dbReference type="ChEBI" id="CHEBI:57416"/>
        <dbReference type="ChEBI" id="CHEBI:57822"/>
        <dbReference type="ChEBI" id="CHEBI:456216"/>
        <dbReference type="EC" id="6.3.2.4"/>
    </reaction>
</comment>
<evidence type="ECO:0000259" key="17">
    <source>
        <dbReference type="PROSITE" id="PS50975"/>
    </source>
</evidence>
<dbReference type="HAMAP" id="MF_00047">
    <property type="entry name" value="Dala_Dala_lig"/>
    <property type="match status" value="1"/>
</dbReference>
<comment type="cofactor">
    <cofactor evidence="15">
        <name>Mg(2+)</name>
        <dbReference type="ChEBI" id="CHEBI:18420"/>
    </cofactor>
    <cofactor evidence="15">
        <name>Mn(2+)</name>
        <dbReference type="ChEBI" id="CHEBI:29035"/>
    </cofactor>
    <text evidence="15">Binds 2 magnesium or manganese ions per subunit.</text>
</comment>
<feature type="active site" evidence="13">
    <location>
        <position position="187"/>
    </location>
</feature>
<feature type="binding site" evidence="15">
    <location>
        <position position="317"/>
    </location>
    <ligand>
        <name>Mg(2+)</name>
        <dbReference type="ChEBI" id="CHEBI:18420"/>
        <label>2</label>
    </ligand>
</feature>
<dbReference type="GO" id="GO:0005524">
    <property type="term" value="F:ATP binding"/>
    <property type="evidence" value="ECO:0007669"/>
    <property type="project" value="UniProtKB-UniRule"/>
</dbReference>
<keyword evidence="9 12" id="KW-0573">Peptidoglycan synthesis</keyword>
<evidence type="ECO:0000256" key="7">
    <source>
        <dbReference type="ARBA" id="ARBA00022842"/>
    </source>
</evidence>
<dbReference type="Pfam" id="PF01820">
    <property type="entry name" value="Dala_Dala_lig_N"/>
    <property type="match status" value="1"/>
</dbReference>
<dbReference type="Gene3D" id="3.40.50.20">
    <property type="match status" value="1"/>
</dbReference>
<evidence type="ECO:0000256" key="15">
    <source>
        <dbReference type="PIRSR" id="PIRSR039102-3"/>
    </source>
</evidence>
<accession>A0A4P7QH60</accession>
<dbReference type="EMBL" id="CP039247">
    <property type="protein sequence ID" value="QCB28326.1"/>
    <property type="molecule type" value="Genomic_DNA"/>
</dbReference>
<dbReference type="Gene3D" id="3.30.1490.20">
    <property type="entry name" value="ATP-grasp fold, A domain"/>
    <property type="match status" value="1"/>
</dbReference>
<dbReference type="InterPro" id="IPR000291">
    <property type="entry name" value="D-Ala_lig_Van_CS"/>
</dbReference>
<feature type="binding site" evidence="14">
    <location>
        <begin position="314"/>
        <end position="315"/>
    </location>
    <ligand>
        <name>ATP</name>
        <dbReference type="ChEBI" id="CHEBI:30616"/>
    </ligand>
</feature>
<evidence type="ECO:0000256" key="16">
    <source>
        <dbReference type="PROSITE-ProRule" id="PRU00409"/>
    </source>
</evidence>
<feature type="active site" evidence="13">
    <location>
        <position position="17"/>
    </location>
</feature>
<dbReference type="OrthoDB" id="9813261at2"/>
<protein>
    <recommendedName>
        <fullName evidence="12">D-alanine--D-alanine ligase</fullName>
        <ecNumber evidence="12">6.3.2.4</ecNumber>
    </recommendedName>
    <alternativeName>
        <fullName evidence="12">D-Ala-D-Ala ligase</fullName>
    </alternativeName>
    <alternativeName>
        <fullName evidence="12">D-alanylalanine synthetase</fullName>
    </alternativeName>
</protein>
<feature type="binding site" evidence="14">
    <location>
        <position position="140"/>
    </location>
    <ligand>
        <name>ATP</name>
        <dbReference type="ChEBI" id="CHEBI:30616"/>
    </ligand>
</feature>
<dbReference type="KEGG" id="cee:CENDO_05205"/>
<keyword evidence="3 12" id="KW-0436">Ligase</keyword>
<evidence type="ECO:0000256" key="10">
    <source>
        <dbReference type="ARBA" id="ARBA00023211"/>
    </source>
</evidence>
<comment type="function">
    <text evidence="12">Cell wall formation.</text>
</comment>
<gene>
    <name evidence="12 18" type="primary">ddl</name>
    <name evidence="18" type="ORF">CENDO_05205</name>
</gene>
<comment type="subcellular location">
    <subcellularLocation>
        <location evidence="12">Cytoplasm</location>
    </subcellularLocation>
</comment>
<dbReference type="PIRSF" id="PIRSF039102">
    <property type="entry name" value="Ddl/VanB"/>
    <property type="match status" value="1"/>
</dbReference>
<evidence type="ECO:0000256" key="12">
    <source>
        <dbReference type="HAMAP-Rule" id="MF_00047"/>
    </source>
</evidence>
<feature type="active site" evidence="13">
    <location>
        <position position="326"/>
    </location>
</feature>
<evidence type="ECO:0000256" key="1">
    <source>
        <dbReference type="ARBA" id="ARBA00001936"/>
    </source>
</evidence>
<keyword evidence="19" id="KW-1185">Reference proteome</keyword>
<dbReference type="InterPro" id="IPR011761">
    <property type="entry name" value="ATP-grasp"/>
</dbReference>
<dbReference type="RefSeq" id="WP_136141078.1">
    <property type="nucleotide sequence ID" value="NZ_CP039247.1"/>
</dbReference>
<dbReference type="GO" id="GO:0008360">
    <property type="term" value="P:regulation of cell shape"/>
    <property type="evidence" value="ECO:0007669"/>
    <property type="project" value="UniProtKB-KW"/>
</dbReference>
<feature type="binding site" evidence="15">
    <location>
        <position position="303"/>
    </location>
    <ligand>
        <name>Mg(2+)</name>
        <dbReference type="ChEBI" id="CHEBI:18420"/>
        <label>1</label>
    </ligand>
</feature>
<comment type="pathway">
    <text evidence="12">Cell wall biogenesis; peptidoglycan biosynthesis.</text>
</comment>
<keyword evidence="8 12" id="KW-0133">Cell shape</keyword>
<feature type="binding site" evidence="14">
    <location>
        <begin position="187"/>
        <end position="188"/>
    </location>
    <ligand>
        <name>ATP</name>
        <dbReference type="ChEBI" id="CHEBI:30616"/>
    </ligand>
</feature>
<keyword evidence="7 15" id="KW-0460">Magnesium</keyword>
<dbReference type="SUPFAM" id="SSF52440">
    <property type="entry name" value="PreATP-grasp domain"/>
    <property type="match status" value="1"/>
</dbReference>
<dbReference type="Gene3D" id="3.30.470.20">
    <property type="entry name" value="ATP-grasp fold, B domain"/>
    <property type="match status" value="1"/>
</dbReference>
<proteinExistence type="inferred from homology"/>
<evidence type="ECO:0000256" key="9">
    <source>
        <dbReference type="ARBA" id="ARBA00022984"/>
    </source>
</evidence>
<dbReference type="PANTHER" id="PTHR23132:SF25">
    <property type="entry name" value="D-ALANINE--D-ALANINE LIGASE A"/>
    <property type="match status" value="1"/>
</dbReference>
<dbReference type="UniPathway" id="UPA00219"/>
<evidence type="ECO:0000256" key="5">
    <source>
        <dbReference type="ARBA" id="ARBA00022741"/>
    </source>
</evidence>
<feature type="binding site" evidence="15">
    <location>
        <position position="315"/>
    </location>
    <ligand>
        <name>Mg(2+)</name>
        <dbReference type="ChEBI" id="CHEBI:18420"/>
        <label>1</label>
    </ligand>
</feature>
<evidence type="ECO:0000256" key="11">
    <source>
        <dbReference type="ARBA" id="ARBA00023316"/>
    </source>
</evidence>
<dbReference type="AlphaFoldDB" id="A0A4P7QH60"/>
<keyword evidence="5 14" id="KW-0547">Nucleotide-binding</keyword>
<dbReference type="NCBIfam" id="TIGR01205">
    <property type="entry name" value="D_ala_D_alaTIGR"/>
    <property type="match status" value="1"/>
</dbReference>
<keyword evidence="6 16" id="KW-0067">ATP-binding</keyword>
<feature type="binding site" evidence="14">
    <location>
        <begin position="217"/>
        <end position="224"/>
    </location>
    <ligand>
        <name>ATP</name>
        <dbReference type="ChEBI" id="CHEBI:30616"/>
    </ligand>
</feature>
<dbReference type="EC" id="6.3.2.4" evidence="12"/>
<dbReference type="PANTHER" id="PTHR23132">
    <property type="entry name" value="D-ALANINE--D-ALANINE LIGASE"/>
    <property type="match status" value="1"/>
</dbReference>
<keyword evidence="12" id="KW-0963">Cytoplasm</keyword>
<dbReference type="InterPro" id="IPR016185">
    <property type="entry name" value="PreATP-grasp_dom_sf"/>
</dbReference>
<dbReference type="PROSITE" id="PS50975">
    <property type="entry name" value="ATP_GRASP"/>
    <property type="match status" value="1"/>
</dbReference>
<dbReference type="FunFam" id="3.30.470.20:FF:000008">
    <property type="entry name" value="D-alanine--D-alanine ligase"/>
    <property type="match status" value="1"/>
</dbReference>
<dbReference type="InterPro" id="IPR011095">
    <property type="entry name" value="Dala_Dala_lig_C"/>
</dbReference>
<comment type="similarity">
    <text evidence="2 12">Belongs to the D-alanine--D-alanine ligase family.</text>
</comment>
<evidence type="ECO:0000256" key="6">
    <source>
        <dbReference type="ARBA" id="ARBA00022840"/>
    </source>
</evidence>
<evidence type="ECO:0000256" key="4">
    <source>
        <dbReference type="ARBA" id="ARBA00022723"/>
    </source>
</evidence>
<dbReference type="PROSITE" id="PS00843">
    <property type="entry name" value="DALA_DALA_LIGASE_1"/>
    <property type="match status" value="1"/>
</dbReference>
<dbReference type="InterPro" id="IPR011127">
    <property type="entry name" value="Dala_Dala_lig_N"/>
</dbReference>
<dbReference type="GO" id="GO:0005829">
    <property type="term" value="C:cytosol"/>
    <property type="evidence" value="ECO:0007669"/>
    <property type="project" value="TreeGrafter"/>
</dbReference>
<feature type="binding site" evidence="14">
    <location>
        <begin position="179"/>
        <end position="181"/>
    </location>
    <ligand>
        <name>ATP</name>
        <dbReference type="ChEBI" id="CHEBI:30616"/>
    </ligand>
</feature>
<name>A0A4P7QH60_9CORY</name>
<keyword evidence="4 15" id="KW-0479">Metal-binding</keyword>
<reference evidence="18 19" key="1">
    <citation type="submission" date="2019-04" db="EMBL/GenBank/DDBJ databases">
        <title>Corynebacterium endometrii sp. nov., isolated from the uterus of a cow with endometritis.</title>
        <authorList>
            <person name="Ballas P."/>
            <person name="Ruckert C."/>
            <person name="Wagener K."/>
            <person name="Drillich M."/>
            <person name="Kaempfer P."/>
            <person name="Busse H.-J."/>
            <person name="Ehling-Schulz M."/>
        </authorList>
    </citation>
    <scope>NUCLEOTIDE SEQUENCE [LARGE SCALE GENOMIC DNA]</scope>
    <source>
        <strain evidence="18 19">LMM-1653</strain>
    </source>
</reference>
<dbReference type="GO" id="GO:0008716">
    <property type="term" value="F:D-alanine-D-alanine ligase activity"/>
    <property type="evidence" value="ECO:0007669"/>
    <property type="project" value="UniProtKB-UniRule"/>
</dbReference>
<dbReference type="SUPFAM" id="SSF56059">
    <property type="entry name" value="Glutathione synthetase ATP-binding domain-like"/>
    <property type="match status" value="1"/>
</dbReference>
<dbReference type="NCBIfam" id="NF002528">
    <property type="entry name" value="PRK01966.1-4"/>
    <property type="match status" value="1"/>
</dbReference>
<comment type="cofactor">
    <cofactor evidence="1">
        <name>Mn(2+)</name>
        <dbReference type="ChEBI" id="CHEBI:29035"/>
    </cofactor>
</comment>
<keyword evidence="10 15" id="KW-0464">Manganese</keyword>
<evidence type="ECO:0000313" key="18">
    <source>
        <dbReference type="EMBL" id="QCB28326.1"/>
    </source>
</evidence>
<dbReference type="GO" id="GO:0071555">
    <property type="term" value="P:cell wall organization"/>
    <property type="evidence" value="ECO:0007669"/>
    <property type="project" value="UniProtKB-KW"/>
</dbReference>
<feature type="domain" description="ATP-grasp" evidence="17">
    <location>
        <begin position="144"/>
        <end position="348"/>
    </location>
</feature>
<dbReference type="InterPro" id="IPR013815">
    <property type="entry name" value="ATP_grasp_subdomain_1"/>
</dbReference>
<dbReference type="GO" id="GO:0046872">
    <property type="term" value="F:metal ion binding"/>
    <property type="evidence" value="ECO:0007669"/>
    <property type="project" value="UniProtKB-KW"/>
</dbReference>
<keyword evidence="11 12" id="KW-0961">Cell wall biogenesis/degradation</keyword>
<evidence type="ECO:0000256" key="2">
    <source>
        <dbReference type="ARBA" id="ARBA00010871"/>
    </source>
</evidence>
<sequence>MTTKTRVAVVYGGRSSEHSVSCVSAGAIMANLDRDKFEVIPIGITQEGFWTSGTTEGLEIVGDKLPVVEKVNELALSLAPETRGEFYDTVNGALFAKADVIFPVLHGPYGEDGTLQGLFELSGVPYVGAGVLASAAGMDKEYTKKLLAAEGLPVAPEVILRDRSELTEAEKALLGLPVFVKPARAGSSIGVSKVTDWSQLEGAVRLAHGADTKVLVESEITGSEVEIGVLQYPDGSLRASVPARLVGIEDSEEGFYGFETKYIDDVVSAEIPAQFDAGLVEQLQEMALEAFTALNCSGLSRVDFFVTDKGPVINEINTLPGFTPISMYPQVWAASGVGYSELLTLLIESALSHHEGPVASAD</sequence>
<dbReference type="InterPro" id="IPR005905">
    <property type="entry name" value="D_ala_D_ala"/>
</dbReference>
<evidence type="ECO:0000256" key="3">
    <source>
        <dbReference type="ARBA" id="ARBA00022598"/>
    </source>
</evidence>
<dbReference type="GO" id="GO:0009252">
    <property type="term" value="P:peptidoglycan biosynthetic process"/>
    <property type="evidence" value="ECO:0007669"/>
    <property type="project" value="UniProtKB-UniRule"/>
</dbReference>
<evidence type="ECO:0000256" key="14">
    <source>
        <dbReference type="PIRSR" id="PIRSR039102-2"/>
    </source>
</evidence>
<evidence type="ECO:0000313" key="19">
    <source>
        <dbReference type="Proteomes" id="UP000296352"/>
    </source>
</evidence>
<evidence type="ECO:0000256" key="8">
    <source>
        <dbReference type="ARBA" id="ARBA00022960"/>
    </source>
</evidence>
<dbReference type="Pfam" id="PF07478">
    <property type="entry name" value="Dala_Dala_lig_C"/>
    <property type="match status" value="1"/>
</dbReference>
<feature type="binding site" evidence="15">
    <location>
        <position position="315"/>
    </location>
    <ligand>
        <name>Mg(2+)</name>
        <dbReference type="ChEBI" id="CHEBI:18420"/>
        <label>2</label>
    </ligand>
</feature>
<organism evidence="18 19">
    <name type="scientific">Corynebacterium endometrii</name>
    <dbReference type="NCBI Taxonomy" id="2488819"/>
    <lineage>
        <taxon>Bacteria</taxon>
        <taxon>Bacillati</taxon>
        <taxon>Actinomycetota</taxon>
        <taxon>Actinomycetes</taxon>
        <taxon>Mycobacteriales</taxon>
        <taxon>Corynebacteriaceae</taxon>
        <taxon>Corynebacterium</taxon>
    </lineage>
</organism>